<dbReference type="AlphaFoldDB" id="A0A5N4DU66"/>
<dbReference type="GO" id="GO:0000977">
    <property type="term" value="F:RNA polymerase II transcription regulatory region sequence-specific DNA binding"/>
    <property type="evidence" value="ECO:0007669"/>
    <property type="project" value="TreeGrafter"/>
</dbReference>
<dbReference type="FunFam" id="3.30.160.60:FF:002196">
    <property type="entry name" value="zinc finger protein 850-like isoform X3"/>
    <property type="match status" value="1"/>
</dbReference>
<feature type="domain" description="C2H2-type" evidence="13">
    <location>
        <begin position="177"/>
        <end position="200"/>
    </location>
</feature>
<evidence type="ECO:0000259" key="13">
    <source>
        <dbReference type="PROSITE" id="PS50157"/>
    </source>
</evidence>
<evidence type="ECO:0000256" key="6">
    <source>
        <dbReference type="ARBA" id="ARBA00022833"/>
    </source>
</evidence>
<keyword evidence="10" id="KW-0539">Nucleus</keyword>
<comment type="similarity">
    <text evidence="2">Belongs to the krueppel C2H2-type zinc-finger protein family.</text>
</comment>
<accession>A0A5N4DU66</accession>
<dbReference type="Proteomes" id="UP000299084">
    <property type="component" value="Unassembled WGS sequence"/>
</dbReference>
<keyword evidence="8" id="KW-0238">DNA-binding</keyword>
<proteinExistence type="inferred from homology"/>
<evidence type="ECO:0000313" key="15">
    <source>
        <dbReference type="Proteomes" id="UP000299084"/>
    </source>
</evidence>
<name>A0A5N4DU66_CAMDR</name>
<feature type="region of interest" description="Disordered" evidence="12">
    <location>
        <begin position="205"/>
        <end position="236"/>
    </location>
</feature>
<comment type="subcellular location">
    <subcellularLocation>
        <location evidence="1">Nucleus</location>
    </subcellularLocation>
</comment>
<evidence type="ECO:0000256" key="3">
    <source>
        <dbReference type="ARBA" id="ARBA00022723"/>
    </source>
</evidence>
<evidence type="ECO:0000256" key="1">
    <source>
        <dbReference type="ARBA" id="ARBA00004123"/>
    </source>
</evidence>
<feature type="domain" description="C2H2-type" evidence="13">
    <location>
        <begin position="149"/>
        <end position="176"/>
    </location>
</feature>
<keyword evidence="9" id="KW-0804">Transcription</keyword>
<dbReference type="InterPro" id="IPR050717">
    <property type="entry name" value="C2H2-ZF_Transcription_Reg"/>
</dbReference>
<evidence type="ECO:0000313" key="14">
    <source>
        <dbReference type="EMBL" id="KAB1274520.1"/>
    </source>
</evidence>
<comment type="caution">
    <text evidence="14">The sequence shown here is derived from an EMBL/GenBank/DDBJ whole genome shotgun (WGS) entry which is preliminary data.</text>
</comment>
<keyword evidence="7" id="KW-0805">Transcription regulation</keyword>
<evidence type="ECO:0000256" key="10">
    <source>
        <dbReference type="ARBA" id="ARBA00023242"/>
    </source>
</evidence>
<evidence type="ECO:0000256" key="12">
    <source>
        <dbReference type="SAM" id="MobiDB-lite"/>
    </source>
</evidence>
<dbReference type="Pfam" id="PF00096">
    <property type="entry name" value="zf-C2H2"/>
    <property type="match status" value="4"/>
</dbReference>
<dbReference type="EMBL" id="JWIN03000009">
    <property type="protein sequence ID" value="KAB1274520.1"/>
    <property type="molecule type" value="Genomic_DNA"/>
</dbReference>
<evidence type="ECO:0000256" key="5">
    <source>
        <dbReference type="ARBA" id="ARBA00022771"/>
    </source>
</evidence>
<reference evidence="14 15" key="1">
    <citation type="journal article" date="2019" name="Mol. Ecol. Resour.">
        <title>Improving Illumina assemblies with Hi-C and long reads: an example with the North African dromedary.</title>
        <authorList>
            <person name="Elbers J.P."/>
            <person name="Rogers M.F."/>
            <person name="Perelman P.L."/>
            <person name="Proskuryakova A.A."/>
            <person name="Serdyukova N.A."/>
            <person name="Johnson W.E."/>
            <person name="Horin P."/>
            <person name="Corander J."/>
            <person name="Murphy D."/>
            <person name="Burger P.A."/>
        </authorList>
    </citation>
    <scope>NUCLEOTIDE SEQUENCE [LARGE SCALE GENOMIC DNA]</scope>
    <source>
        <strain evidence="14">Drom800</strain>
        <tissue evidence="14">Blood</tissue>
    </source>
</reference>
<dbReference type="GO" id="GO:0000981">
    <property type="term" value="F:DNA-binding transcription factor activity, RNA polymerase II-specific"/>
    <property type="evidence" value="ECO:0007669"/>
    <property type="project" value="TreeGrafter"/>
</dbReference>
<protein>
    <submittedName>
        <fullName evidence="14">Zinc finger protein 583</fullName>
    </submittedName>
</protein>
<dbReference type="GO" id="GO:0005634">
    <property type="term" value="C:nucleus"/>
    <property type="evidence" value="ECO:0007669"/>
    <property type="project" value="UniProtKB-SubCell"/>
</dbReference>
<dbReference type="PANTHER" id="PTHR14196:SF12">
    <property type="entry name" value="ZINC FINGER PROTEIN 208-LIKE"/>
    <property type="match status" value="1"/>
</dbReference>
<dbReference type="FunFam" id="3.30.160.60:FF:002343">
    <property type="entry name" value="Zinc finger protein 33A"/>
    <property type="match status" value="1"/>
</dbReference>
<feature type="domain" description="C2H2-type" evidence="13">
    <location>
        <begin position="48"/>
        <end position="75"/>
    </location>
</feature>
<sequence length="245" mass="27688">MHVYMVYCVCVCVDNSYACVFGIQYMNTGPMLYTQGRLSSLILHKRPFHCAKCGKTFNQNVQLVVHWHSHTGKKPQKAHLSIHLRIHTGKKPYSGGECRRSFRKVSFLFQHQAIHSGGRPFQCGMCGKALVRMSTLVQHGRIHMGEKPYQCGQCGKAFWHQPTLMAHRRVHTWERPYKCKVCGKAFRLIGNLTCHQKTHAAAVVPAGERSTGRRPPSQITATGEPEIRPETAAKFQPPIISLELT</sequence>
<dbReference type="FunFam" id="3.30.160.60:FF:000188">
    <property type="entry name" value="Zinc finger protein 787"/>
    <property type="match status" value="1"/>
</dbReference>
<dbReference type="InterPro" id="IPR013087">
    <property type="entry name" value="Znf_C2H2_type"/>
</dbReference>
<feature type="domain" description="C2H2-type" evidence="13">
    <location>
        <begin position="93"/>
        <end position="120"/>
    </location>
</feature>
<dbReference type="GO" id="GO:0008270">
    <property type="term" value="F:zinc ion binding"/>
    <property type="evidence" value="ECO:0007669"/>
    <property type="project" value="UniProtKB-KW"/>
</dbReference>
<dbReference type="InterPro" id="IPR036236">
    <property type="entry name" value="Znf_C2H2_sf"/>
</dbReference>
<dbReference type="PROSITE" id="PS50157">
    <property type="entry name" value="ZINC_FINGER_C2H2_2"/>
    <property type="match status" value="5"/>
</dbReference>
<evidence type="ECO:0000256" key="7">
    <source>
        <dbReference type="ARBA" id="ARBA00023015"/>
    </source>
</evidence>
<dbReference type="SMART" id="SM00355">
    <property type="entry name" value="ZnF_C2H2"/>
    <property type="match status" value="5"/>
</dbReference>
<dbReference type="PANTHER" id="PTHR14196">
    <property type="entry name" value="ODD-SKIPPED - RELATED"/>
    <property type="match status" value="1"/>
</dbReference>
<dbReference type="FunFam" id="3.30.160.60:FF:000204">
    <property type="entry name" value="Zinc finger protein 331"/>
    <property type="match status" value="1"/>
</dbReference>
<dbReference type="PROSITE" id="PS00028">
    <property type="entry name" value="ZINC_FINGER_C2H2_1"/>
    <property type="match status" value="4"/>
</dbReference>
<evidence type="ECO:0000256" key="11">
    <source>
        <dbReference type="PROSITE-ProRule" id="PRU00042"/>
    </source>
</evidence>
<gene>
    <name evidence="14" type="ORF">Cadr_000012294</name>
</gene>
<evidence type="ECO:0000256" key="4">
    <source>
        <dbReference type="ARBA" id="ARBA00022737"/>
    </source>
</evidence>
<dbReference type="FunFam" id="3.30.160.60:FF:001498">
    <property type="entry name" value="Zinc finger protein 404"/>
    <property type="match status" value="1"/>
</dbReference>
<evidence type="ECO:0000256" key="9">
    <source>
        <dbReference type="ARBA" id="ARBA00023163"/>
    </source>
</evidence>
<evidence type="ECO:0000256" key="8">
    <source>
        <dbReference type="ARBA" id="ARBA00023125"/>
    </source>
</evidence>
<keyword evidence="3" id="KW-0479">Metal-binding</keyword>
<organism evidence="14 15">
    <name type="scientific">Camelus dromedarius</name>
    <name type="common">Dromedary</name>
    <name type="synonym">Arabian camel</name>
    <dbReference type="NCBI Taxonomy" id="9838"/>
    <lineage>
        <taxon>Eukaryota</taxon>
        <taxon>Metazoa</taxon>
        <taxon>Chordata</taxon>
        <taxon>Craniata</taxon>
        <taxon>Vertebrata</taxon>
        <taxon>Euteleostomi</taxon>
        <taxon>Mammalia</taxon>
        <taxon>Eutheria</taxon>
        <taxon>Laurasiatheria</taxon>
        <taxon>Artiodactyla</taxon>
        <taxon>Tylopoda</taxon>
        <taxon>Camelidae</taxon>
        <taxon>Camelus</taxon>
    </lineage>
</organism>
<keyword evidence="4" id="KW-0677">Repeat</keyword>
<evidence type="ECO:0000256" key="2">
    <source>
        <dbReference type="ARBA" id="ARBA00006991"/>
    </source>
</evidence>
<keyword evidence="15" id="KW-1185">Reference proteome</keyword>
<feature type="domain" description="C2H2-type" evidence="13">
    <location>
        <begin position="121"/>
        <end position="148"/>
    </location>
</feature>
<keyword evidence="5 11" id="KW-0863">Zinc-finger</keyword>
<keyword evidence="6" id="KW-0862">Zinc</keyword>
<dbReference type="SUPFAM" id="SSF57667">
    <property type="entry name" value="beta-beta-alpha zinc fingers"/>
    <property type="match status" value="3"/>
</dbReference>
<dbReference type="Gene3D" id="3.30.160.60">
    <property type="entry name" value="Classic Zinc Finger"/>
    <property type="match status" value="6"/>
</dbReference>